<comment type="similarity">
    <text evidence="1">Belongs to the villin/gelsolin family.</text>
</comment>
<protein>
    <recommendedName>
        <fullName evidence="4">HP domain-containing protein</fullName>
    </recommendedName>
</protein>
<evidence type="ECO:0000259" key="4">
    <source>
        <dbReference type="PROSITE" id="PS51089"/>
    </source>
</evidence>
<dbReference type="AlphaFoldDB" id="A0A8K0NZS5"/>
<dbReference type="SMART" id="SM00153">
    <property type="entry name" value="VHP"/>
    <property type="match status" value="1"/>
</dbReference>
<dbReference type="GO" id="GO:0005546">
    <property type="term" value="F:phosphatidylinositol-4,5-bisphosphate binding"/>
    <property type="evidence" value="ECO:0007669"/>
    <property type="project" value="TreeGrafter"/>
</dbReference>
<dbReference type="Pfam" id="PF02209">
    <property type="entry name" value="VHP"/>
    <property type="match status" value="1"/>
</dbReference>
<dbReference type="InterPro" id="IPR036886">
    <property type="entry name" value="Villin_headpiece_dom_sf"/>
</dbReference>
<dbReference type="GO" id="GO:0008154">
    <property type="term" value="P:actin polymerization or depolymerization"/>
    <property type="evidence" value="ECO:0007669"/>
    <property type="project" value="TreeGrafter"/>
</dbReference>
<evidence type="ECO:0000256" key="2">
    <source>
        <dbReference type="SAM" id="MobiDB-lite"/>
    </source>
</evidence>
<dbReference type="SUPFAM" id="SSF55753">
    <property type="entry name" value="Actin depolymerizing proteins"/>
    <property type="match status" value="4"/>
</dbReference>
<dbReference type="GO" id="GO:0051014">
    <property type="term" value="P:actin filament severing"/>
    <property type="evidence" value="ECO:0007669"/>
    <property type="project" value="TreeGrafter"/>
</dbReference>
<dbReference type="PANTHER" id="PTHR11977:SF45">
    <property type="entry name" value="SUPERVILLIN"/>
    <property type="match status" value="1"/>
</dbReference>
<evidence type="ECO:0000256" key="1">
    <source>
        <dbReference type="ARBA" id="ARBA00008418"/>
    </source>
</evidence>
<dbReference type="EMBL" id="KZ308323">
    <property type="protein sequence ID" value="KAG8227448.1"/>
    <property type="molecule type" value="Genomic_DNA"/>
</dbReference>
<sequence length="1152" mass="127829">MPAEEEGSVGTLCLTGAALALFLVSWALSLNVGLFLFACGSFAVSLHKLLSYQVRSKSERGTDHVEVDESGENAKPKGILADRKGKLVEAAEGWRNRVEPSDAIGFSVAGRMGVSTNTPTTAPSATTPSTSPLPVRKNKKTPRPARFRSKTTTNLATEAANLCSTPVSSHTDEFPYSLKRSISAPGCEDGEMGLAGACRVGIPRADDETFTEFFKGLSVEQAWKEQLDLEVDDFDSVTCESRELLVQKRTVRKQQRRLATSKNPVKALAERRDLKEEYMEIKSTGIAERELRRLKVEKLAVNSTLAVEALAGLASKEDFTAVSLRKANSSPITSSLLPYKHPMLLLVKGRRHVYNWIGEFSNVIERSRSAEIAAMVHQKKDLGCSGSPHVIQIGGGAVGAVSKPTCTASQIAKFWKILGSEDGSTKASEAGHPDEDELYESSIVDTNIVYEVKGEELVPVEESCGSIPKIQLLDPSKVLVFDFGSELYVWNGKNASQNLRKLGMKLVKELWEEGCDYSEYDASPFERYNPFSSHENGSASSKGKHPRPTWALLGKVNQHMETILFREKFLDWPDFSRVIRVKSGSDEEEEVKGGKNGSHFLEVLPCNAKEMIEGEDSTADLELEGSHLGRGDLYNDEEGRRLYEIATIGVTMWHISEFEHEEVPAESIGQFHSDGTYVVRWLYQITVSGRELSGGKSKHALAGRDRCAYFCWQGRDASLNEKGAAALLTVELDKEKGPQVRLTQGTEPPAFLRIFKGCMVVHRGRRGEEVQNDTSSTLSRRKSGGWRLYLCRSAFDETEALLEEVRCGMRHLRSRASFALVHAASGIVYLWHGAKSHQRTRKIALSAVENVKENMPPEFSFPSDIDVTVKEIEEGSEPKEFFEALGGGNRQLYSSLVGSALPYDHTPRLFHLSSVASGSFEFNEVYGPWRAGNAAPGGVPWTTDIAPQPFPFLQSDLYSASQPSLFLLDNHHEIWLWQGWWPEEDSSPGDSGGEEECRVLGDGHVRGSRAVRWQAERRAAMQTALDYANLRAKSTNGSKPRAWLVWAGLEPHPFTNLFPEWTDRDDVAEINIREGKGGDILPVEQELARLTRSTYPPAQLLQRPLPDGVDPTRLELYLSPQHFQELLGMSKEEFDELPSWKQTNVKKEVGLF</sequence>
<feature type="compositionally biased region" description="Low complexity" evidence="2">
    <location>
        <begin position="115"/>
        <end position="132"/>
    </location>
</feature>
<dbReference type="SUPFAM" id="SSF47050">
    <property type="entry name" value="VHP, Villin headpiece domain"/>
    <property type="match status" value="1"/>
</dbReference>
<dbReference type="InterPro" id="IPR007122">
    <property type="entry name" value="Villin/Gelsolin"/>
</dbReference>
<organism evidence="5 6">
    <name type="scientific">Ladona fulva</name>
    <name type="common">Scarce chaser dragonfly</name>
    <name type="synonym">Libellula fulva</name>
    <dbReference type="NCBI Taxonomy" id="123851"/>
    <lineage>
        <taxon>Eukaryota</taxon>
        <taxon>Metazoa</taxon>
        <taxon>Ecdysozoa</taxon>
        <taxon>Arthropoda</taxon>
        <taxon>Hexapoda</taxon>
        <taxon>Insecta</taxon>
        <taxon>Pterygota</taxon>
        <taxon>Palaeoptera</taxon>
        <taxon>Odonata</taxon>
        <taxon>Epiprocta</taxon>
        <taxon>Anisoptera</taxon>
        <taxon>Libelluloidea</taxon>
        <taxon>Libellulidae</taxon>
        <taxon>Ladona</taxon>
    </lineage>
</organism>
<dbReference type="Proteomes" id="UP000792457">
    <property type="component" value="Unassembled WGS sequence"/>
</dbReference>
<keyword evidence="3" id="KW-1133">Transmembrane helix</keyword>
<name>A0A8K0NZS5_LADFU</name>
<dbReference type="OrthoDB" id="28894at2759"/>
<dbReference type="Pfam" id="PF00626">
    <property type="entry name" value="Gelsolin"/>
    <property type="match status" value="1"/>
</dbReference>
<feature type="domain" description="HP" evidence="4">
    <location>
        <begin position="1089"/>
        <end position="1152"/>
    </location>
</feature>
<dbReference type="GO" id="GO:0005737">
    <property type="term" value="C:cytoplasm"/>
    <property type="evidence" value="ECO:0007669"/>
    <property type="project" value="TreeGrafter"/>
</dbReference>
<accession>A0A8K0NZS5</accession>
<dbReference type="GO" id="GO:0051015">
    <property type="term" value="F:actin filament binding"/>
    <property type="evidence" value="ECO:0007669"/>
    <property type="project" value="InterPro"/>
</dbReference>
<dbReference type="InterPro" id="IPR003128">
    <property type="entry name" value="Villin_headpiece"/>
</dbReference>
<keyword evidence="6" id="KW-1185">Reference proteome</keyword>
<dbReference type="Gene3D" id="1.10.950.10">
    <property type="entry name" value="Villin headpiece domain"/>
    <property type="match status" value="1"/>
</dbReference>
<gene>
    <name evidence="5" type="ORF">J437_LFUL011812</name>
</gene>
<dbReference type="PROSITE" id="PS51089">
    <property type="entry name" value="HP"/>
    <property type="match status" value="1"/>
</dbReference>
<reference evidence="5" key="1">
    <citation type="submission" date="2013-04" db="EMBL/GenBank/DDBJ databases">
        <authorList>
            <person name="Qu J."/>
            <person name="Murali S.C."/>
            <person name="Bandaranaike D."/>
            <person name="Bellair M."/>
            <person name="Blankenburg K."/>
            <person name="Chao H."/>
            <person name="Dinh H."/>
            <person name="Doddapaneni H."/>
            <person name="Downs B."/>
            <person name="Dugan-Rocha S."/>
            <person name="Elkadiri S."/>
            <person name="Gnanaolivu R.D."/>
            <person name="Hernandez B."/>
            <person name="Javaid M."/>
            <person name="Jayaseelan J.C."/>
            <person name="Lee S."/>
            <person name="Li M."/>
            <person name="Ming W."/>
            <person name="Munidasa M."/>
            <person name="Muniz J."/>
            <person name="Nguyen L."/>
            <person name="Ongeri F."/>
            <person name="Osuji N."/>
            <person name="Pu L.-L."/>
            <person name="Puazo M."/>
            <person name="Qu C."/>
            <person name="Quiroz J."/>
            <person name="Raj R."/>
            <person name="Weissenberger G."/>
            <person name="Xin Y."/>
            <person name="Zou X."/>
            <person name="Han Y."/>
            <person name="Richards S."/>
            <person name="Worley K."/>
            <person name="Muzny D."/>
            <person name="Gibbs R."/>
        </authorList>
    </citation>
    <scope>NUCLEOTIDE SEQUENCE</scope>
    <source>
        <strain evidence="5">Sampled in the wild</strain>
    </source>
</reference>
<evidence type="ECO:0000313" key="6">
    <source>
        <dbReference type="Proteomes" id="UP000792457"/>
    </source>
</evidence>
<feature type="region of interest" description="Disordered" evidence="2">
    <location>
        <begin position="115"/>
        <end position="147"/>
    </location>
</feature>
<dbReference type="InterPro" id="IPR029006">
    <property type="entry name" value="ADF-H/Gelsolin-like_dom_sf"/>
</dbReference>
<dbReference type="SMART" id="SM00262">
    <property type="entry name" value="GEL"/>
    <property type="match status" value="3"/>
</dbReference>
<evidence type="ECO:0000256" key="3">
    <source>
        <dbReference type="SAM" id="Phobius"/>
    </source>
</evidence>
<keyword evidence="3" id="KW-0812">Transmembrane</keyword>
<dbReference type="PANTHER" id="PTHR11977">
    <property type="entry name" value="VILLIN"/>
    <property type="match status" value="1"/>
</dbReference>
<dbReference type="Gene3D" id="3.40.20.10">
    <property type="entry name" value="Severin"/>
    <property type="match status" value="5"/>
</dbReference>
<feature type="transmembrane region" description="Helical" evidence="3">
    <location>
        <begin position="7"/>
        <end position="26"/>
    </location>
</feature>
<comment type="caution">
    <text evidence="5">The sequence shown here is derived from an EMBL/GenBank/DDBJ whole genome shotgun (WGS) entry which is preliminary data.</text>
</comment>
<proteinExistence type="inferred from homology"/>
<evidence type="ECO:0000313" key="5">
    <source>
        <dbReference type="EMBL" id="KAG8227448.1"/>
    </source>
</evidence>
<reference evidence="5" key="2">
    <citation type="submission" date="2017-10" db="EMBL/GenBank/DDBJ databases">
        <title>Ladona fulva Genome sequencing and assembly.</title>
        <authorList>
            <person name="Murali S."/>
            <person name="Richards S."/>
            <person name="Bandaranaike D."/>
            <person name="Bellair M."/>
            <person name="Blankenburg K."/>
            <person name="Chao H."/>
            <person name="Dinh H."/>
            <person name="Doddapaneni H."/>
            <person name="Dugan-Rocha S."/>
            <person name="Elkadiri S."/>
            <person name="Gnanaolivu R."/>
            <person name="Hernandez B."/>
            <person name="Skinner E."/>
            <person name="Javaid M."/>
            <person name="Lee S."/>
            <person name="Li M."/>
            <person name="Ming W."/>
            <person name="Munidasa M."/>
            <person name="Muniz J."/>
            <person name="Nguyen L."/>
            <person name="Hughes D."/>
            <person name="Osuji N."/>
            <person name="Pu L.-L."/>
            <person name="Puazo M."/>
            <person name="Qu C."/>
            <person name="Quiroz J."/>
            <person name="Raj R."/>
            <person name="Weissenberger G."/>
            <person name="Xin Y."/>
            <person name="Zou X."/>
            <person name="Han Y."/>
            <person name="Worley K."/>
            <person name="Muzny D."/>
            <person name="Gibbs R."/>
        </authorList>
    </citation>
    <scope>NUCLEOTIDE SEQUENCE</scope>
    <source>
        <strain evidence="5">Sampled in the wild</strain>
    </source>
</reference>
<keyword evidence="3" id="KW-0472">Membrane</keyword>
<feature type="compositionally biased region" description="Basic residues" evidence="2">
    <location>
        <begin position="136"/>
        <end position="147"/>
    </location>
</feature>
<dbReference type="GO" id="GO:0051016">
    <property type="term" value="P:barbed-end actin filament capping"/>
    <property type="evidence" value="ECO:0007669"/>
    <property type="project" value="TreeGrafter"/>
</dbReference>
<dbReference type="GO" id="GO:0015629">
    <property type="term" value="C:actin cytoskeleton"/>
    <property type="evidence" value="ECO:0007669"/>
    <property type="project" value="TreeGrafter"/>
</dbReference>
<dbReference type="InterPro" id="IPR007123">
    <property type="entry name" value="Gelsolin-like_dom"/>
</dbReference>